<comment type="caution">
    <text evidence="3">The sequence shown here is derived from an EMBL/GenBank/DDBJ whole genome shotgun (WGS) entry which is preliminary data.</text>
</comment>
<dbReference type="Proteomes" id="UP001243846">
    <property type="component" value="Unassembled WGS sequence"/>
</dbReference>
<keyword evidence="4" id="KW-1185">Reference proteome</keyword>
<sequence>MEAKQAALDAGYSPGNAAKYGHELMQLHHVKAAIDAAMSERIERTKIDADWVLLDHRIGQRP</sequence>
<evidence type="ECO:0000313" key="3">
    <source>
        <dbReference type="EMBL" id="MDN3714442.1"/>
    </source>
</evidence>
<dbReference type="Gene3D" id="1.10.10.1400">
    <property type="entry name" value="Terminase, small subunit, N-terminal DNA-binding domain, HTH motif"/>
    <property type="match status" value="1"/>
</dbReference>
<reference evidence="3" key="1">
    <citation type="journal article" date="2014" name="Int. J. Syst. Evol. Microbiol.">
        <title>Complete genome of a new Firmicutes species belonging to the dominant human colonic microbiota ('Ruminococcus bicirculans') reveals two chromosomes and a selective capacity to utilize plant glucans.</title>
        <authorList>
            <consortium name="NISC Comparative Sequencing Program"/>
            <person name="Wegmann U."/>
            <person name="Louis P."/>
            <person name="Goesmann A."/>
            <person name="Henrissat B."/>
            <person name="Duncan S.H."/>
            <person name="Flint H.J."/>
        </authorList>
    </citation>
    <scope>NUCLEOTIDE SEQUENCE</scope>
    <source>
        <strain evidence="3">CECT 8482</strain>
    </source>
</reference>
<protein>
    <submittedName>
        <fullName evidence="3">Terminase small subunit</fullName>
    </submittedName>
</protein>
<dbReference type="InterPro" id="IPR038713">
    <property type="entry name" value="Terminase_Gp1_N_sf"/>
</dbReference>
<gene>
    <name evidence="1" type="ORF">QWZ10_25245</name>
    <name evidence="2" type="ORF">QWZ10_25945</name>
    <name evidence="3" type="ORF">QWZ10_26280</name>
</gene>
<dbReference type="Pfam" id="PF03592">
    <property type="entry name" value="Terminase_2"/>
    <property type="match status" value="1"/>
</dbReference>
<accession>A0ABT8DI02</accession>
<dbReference type="RefSeq" id="WP_377686485.1">
    <property type="nucleotide sequence ID" value="NZ_JBHMDZ010000015.1"/>
</dbReference>
<dbReference type="EMBL" id="JAUFRC010000004">
    <property type="protein sequence ID" value="MDN3714394.1"/>
    <property type="molecule type" value="Genomic_DNA"/>
</dbReference>
<dbReference type="InterPro" id="IPR005335">
    <property type="entry name" value="Terminase_ssu"/>
</dbReference>
<dbReference type="EMBL" id="JAUFRC010000005">
    <property type="protein sequence ID" value="MDN3714442.1"/>
    <property type="molecule type" value="Genomic_DNA"/>
</dbReference>
<name>A0ABT8DI02_9RHOB</name>
<reference evidence="3" key="3">
    <citation type="submission" date="2023-06" db="EMBL/GenBank/DDBJ databases">
        <authorList>
            <person name="Lucena T."/>
            <person name="Sun Q."/>
        </authorList>
    </citation>
    <scope>NUCLEOTIDE SEQUENCE</scope>
    <source>
        <strain evidence="3">CECT 8482</strain>
    </source>
</reference>
<evidence type="ECO:0000313" key="2">
    <source>
        <dbReference type="EMBL" id="MDN3714394.1"/>
    </source>
</evidence>
<proteinExistence type="predicted"/>
<reference evidence="4" key="2">
    <citation type="journal article" date="2019" name="Int. J. Syst. Evol. Microbiol.">
        <title>The Global Catalogue of Microorganisms (GCM) 10K type strain sequencing project: providing services to taxonomists for standard genome sequencing and annotation.</title>
        <authorList>
            <consortium name="The Broad Institute Genomics Platform"/>
            <consortium name="The Broad Institute Genome Sequencing Center for Infectious Disease"/>
            <person name="Wu L."/>
            <person name="Ma J."/>
        </authorList>
    </citation>
    <scope>NUCLEOTIDE SEQUENCE [LARGE SCALE GENOMIC DNA]</scope>
    <source>
        <strain evidence="4">CECT 8482</strain>
    </source>
</reference>
<organism evidence="3 4">
    <name type="scientific">Paracoccus cavernae</name>
    <dbReference type="NCBI Taxonomy" id="1571207"/>
    <lineage>
        <taxon>Bacteria</taxon>
        <taxon>Pseudomonadati</taxon>
        <taxon>Pseudomonadota</taxon>
        <taxon>Alphaproteobacteria</taxon>
        <taxon>Rhodobacterales</taxon>
        <taxon>Paracoccaceae</taxon>
        <taxon>Paracoccus</taxon>
    </lineage>
</organism>
<evidence type="ECO:0000313" key="4">
    <source>
        <dbReference type="Proteomes" id="UP001243846"/>
    </source>
</evidence>
<dbReference type="EMBL" id="JAUFRC010000004">
    <property type="protein sequence ID" value="MDN3714280.1"/>
    <property type="molecule type" value="Genomic_DNA"/>
</dbReference>
<evidence type="ECO:0000313" key="1">
    <source>
        <dbReference type="EMBL" id="MDN3714280.1"/>
    </source>
</evidence>